<dbReference type="InterPro" id="IPR050571">
    <property type="entry name" value="Class-IV_PLP-Dep_Aminotrnsfr"/>
</dbReference>
<dbReference type="CDD" id="cd01559">
    <property type="entry name" value="ADCL_like"/>
    <property type="match status" value="1"/>
</dbReference>
<accession>A0ABX9XJF5</accession>
<protein>
    <recommendedName>
        <fullName evidence="8 10">Aminodeoxychorismate lyase</fullName>
        <ecNumber evidence="8 10">4.1.3.38</ecNumber>
    </recommendedName>
</protein>
<evidence type="ECO:0000256" key="4">
    <source>
        <dbReference type="ARBA" id="ARBA00022898"/>
    </source>
</evidence>
<evidence type="ECO:0000313" key="12">
    <source>
        <dbReference type="Proteomes" id="UP000275199"/>
    </source>
</evidence>
<dbReference type="SUPFAM" id="SSF56752">
    <property type="entry name" value="D-aminoacid aminotransferase-like PLP-dependent enzymes"/>
    <property type="match status" value="1"/>
</dbReference>
<evidence type="ECO:0000256" key="8">
    <source>
        <dbReference type="ARBA" id="ARBA00035676"/>
    </source>
</evidence>
<dbReference type="NCBIfam" id="NF004761">
    <property type="entry name" value="PRK06092.1"/>
    <property type="match status" value="1"/>
</dbReference>
<dbReference type="PANTHER" id="PTHR42743:SF2">
    <property type="entry name" value="AMINODEOXYCHORISMATE LYASE"/>
    <property type="match status" value="1"/>
</dbReference>
<keyword evidence="12" id="KW-1185">Reference proteome</keyword>
<evidence type="ECO:0000256" key="5">
    <source>
        <dbReference type="ARBA" id="ARBA00022909"/>
    </source>
</evidence>
<evidence type="ECO:0000256" key="1">
    <source>
        <dbReference type="ARBA" id="ARBA00001933"/>
    </source>
</evidence>
<dbReference type="InterPro" id="IPR043132">
    <property type="entry name" value="BCAT-like_C"/>
</dbReference>
<dbReference type="Proteomes" id="UP000275199">
    <property type="component" value="Unassembled WGS sequence"/>
</dbReference>
<name>A0ABX9XJF5_9PSED</name>
<dbReference type="GO" id="GO:0008696">
    <property type="term" value="F:4-amino-4-deoxychorismate lyase activity"/>
    <property type="evidence" value="ECO:0007669"/>
    <property type="project" value="UniProtKB-EC"/>
</dbReference>
<evidence type="ECO:0000313" key="11">
    <source>
        <dbReference type="EMBL" id="ROZ83806.1"/>
    </source>
</evidence>
<dbReference type="EMBL" id="RKKU01000014">
    <property type="protein sequence ID" value="ROZ83806.1"/>
    <property type="molecule type" value="Genomic_DNA"/>
</dbReference>
<dbReference type="InterPro" id="IPR017824">
    <property type="entry name" value="Aminodeoxychorismate_lyase_IV"/>
</dbReference>
<dbReference type="InterPro" id="IPR043131">
    <property type="entry name" value="BCAT-like_N"/>
</dbReference>
<evidence type="ECO:0000256" key="6">
    <source>
        <dbReference type="ARBA" id="ARBA00023239"/>
    </source>
</evidence>
<comment type="caution">
    <text evidence="11">The sequence shown here is derived from an EMBL/GenBank/DDBJ whole genome shotgun (WGS) entry which is preliminary data.</text>
</comment>
<keyword evidence="5" id="KW-0289">Folate biosynthesis</keyword>
<dbReference type="NCBIfam" id="TIGR03461">
    <property type="entry name" value="pabC_Proteo"/>
    <property type="match status" value="1"/>
</dbReference>
<dbReference type="Pfam" id="PF01063">
    <property type="entry name" value="Aminotran_4"/>
    <property type="match status" value="1"/>
</dbReference>
<dbReference type="Gene3D" id="3.20.10.10">
    <property type="entry name" value="D-amino Acid Aminotransferase, subunit A, domain 2"/>
    <property type="match status" value="1"/>
</dbReference>
<dbReference type="Gene3D" id="3.30.470.10">
    <property type="match status" value="1"/>
</dbReference>
<organism evidence="11 12">
    <name type="scientific">Pseudomonas neustonica</name>
    <dbReference type="NCBI Taxonomy" id="2487346"/>
    <lineage>
        <taxon>Bacteria</taxon>
        <taxon>Pseudomonadati</taxon>
        <taxon>Pseudomonadota</taxon>
        <taxon>Gammaproteobacteria</taxon>
        <taxon>Pseudomonadales</taxon>
        <taxon>Pseudomonadaceae</taxon>
        <taxon>Pseudomonas</taxon>
    </lineage>
</organism>
<comment type="similarity">
    <text evidence="2">Belongs to the class-IV pyridoxal-phosphate-dependent aminotransferase family.</text>
</comment>
<dbReference type="PANTHER" id="PTHR42743">
    <property type="entry name" value="AMINO-ACID AMINOTRANSFERASE"/>
    <property type="match status" value="1"/>
</dbReference>
<proteinExistence type="inferred from homology"/>
<dbReference type="InterPro" id="IPR001544">
    <property type="entry name" value="Aminotrans_IV"/>
</dbReference>
<keyword evidence="4" id="KW-0663">Pyridoxal phosphate</keyword>
<comment type="pathway">
    <text evidence="7">Cofactor biosynthesis; tetrahydrofolate biosynthesis; 4-aminobenzoate from chorismate: step 2/2.</text>
</comment>
<evidence type="ECO:0000256" key="3">
    <source>
        <dbReference type="ARBA" id="ARBA00011738"/>
    </source>
</evidence>
<sequence>MSGPVTLTLLNGQETDCLPLSDRGLAYGDGLFETIRVVGGSAPLWSRHLQRLERGCRTLRLTLPAEQLAIDVERLARRLGEGLIKLILTRGSGKRGYAIPANAETTRILFGSNAAVYPAEHAEQGVRLFACETRLGHQPLLAGLKHLNRLEQVLARSEWQSSDYAEGLVCDLTGQPIECTMSNLFMRIAGAWVTPDLSQCGVQGVMRDLLIERVQQEGGFVQVRTVGYDELLSADEVMCCNSLFGVWPVIQLGDRHWPVGPFTRQMQSLAKQVYL</sequence>
<keyword evidence="6 11" id="KW-0456">Lyase</keyword>
<evidence type="ECO:0000256" key="9">
    <source>
        <dbReference type="ARBA" id="ARBA00049529"/>
    </source>
</evidence>
<gene>
    <name evidence="11" type="ORF">EF096_11790</name>
</gene>
<comment type="cofactor">
    <cofactor evidence="1">
        <name>pyridoxal 5'-phosphate</name>
        <dbReference type="ChEBI" id="CHEBI:597326"/>
    </cofactor>
</comment>
<evidence type="ECO:0000256" key="7">
    <source>
        <dbReference type="ARBA" id="ARBA00035633"/>
    </source>
</evidence>
<reference evidence="11 12" key="1">
    <citation type="submission" date="2018-11" db="EMBL/GenBank/DDBJ databases">
        <authorList>
            <person name="Jang G.I."/>
            <person name="Hwang C.Y."/>
        </authorList>
    </citation>
    <scope>NUCLEOTIDE SEQUENCE [LARGE SCALE GENOMIC DNA]</scope>
    <source>
        <strain evidence="11 12">SSM26</strain>
    </source>
</reference>
<dbReference type="EC" id="4.1.3.38" evidence="8 10"/>
<evidence type="ECO:0000256" key="2">
    <source>
        <dbReference type="ARBA" id="ARBA00009320"/>
    </source>
</evidence>
<dbReference type="InterPro" id="IPR036038">
    <property type="entry name" value="Aminotransferase-like"/>
</dbReference>
<comment type="subunit">
    <text evidence="3">Homodimer.</text>
</comment>
<comment type="catalytic activity">
    <reaction evidence="9">
        <text>4-amino-4-deoxychorismate = 4-aminobenzoate + pyruvate + H(+)</text>
        <dbReference type="Rhea" id="RHEA:16201"/>
        <dbReference type="ChEBI" id="CHEBI:15361"/>
        <dbReference type="ChEBI" id="CHEBI:15378"/>
        <dbReference type="ChEBI" id="CHEBI:17836"/>
        <dbReference type="ChEBI" id="CHEBI:58406"/>
        <dbReference type="EC" id="4.1.3.38"/>
    </reaction>
</comment>
<evidence type="ECO:0000256" key="10">
    <source>
        <dbReference type="NCBIfam" id="TIGR03461"/>
    </source>
</evidence>